<feature type="transmembrane region" description="Helical" evidence="7">
    <location>
        <begin position="1276"/>
        <end position="1296"/>
    </location>
</feature>
<dbReference type="OrthoDB" id="539213at2759"/>
<reference evidence="9 10" key="1">
    <citation type="submission" date="2017-06" db="EMBL/GenBank/DDBJ databases">
        <title>A platform for efficient transgenesis in Macrostomum lignano, a flatworm model organism for stem cell research.</title>
        <authorList>
            <person name="Berezikov E."/>
        </authorList>
    </citation>
    <scope>NUCLEOTIDE SEQUENCE [LARGE SCALE GENOMIC DNA]</scope>
    <source>
        <strain evidence="9">DV1</strain>
        <tissue evidence="9">Whole organism</tissue>
    </source>
</reference>
<feature type="compositionally biased region" description="Polar residues" evidence="6">
    <location>
        <begin position="1074"/>
        <end position="1095"/>
    </location>
</feature>
<feature type="region of interest" description="Disordered" evidence="6">
    <location>
        <begin position="307"/>
        <end position="336"/>
    </location>
</feature>
<evidence type="ECO:0000256" key="4">
    <source>
        <dbReference type="ARBA" id="ARBA00023136"/>
    </source>
</evidence>
<evidence type="ECO:0000256" key="3">
    <source>
        <dbReference type="ARBA" id="ARBA00022989"/>
    </source>
</evidence>
<organism evidence="9 10">
    <name type="scientific">Macrostomum lignano</name>
    <dbReference type="NCBI Taxonomy" id="282301"/>
    <lineage>
        <taxon>Eukaryota</taxon>
        <taxon>Metazoa</taxon>
        <taxon>Spiralia</taxon>
        <taxon>Lophotrochozoa</taxon>
        <taxon>Platyhelminthes</taxon>
        <taxon>Rhabditophora</taxon>
        <taxon>Macrostomorpha</taxon>
        <taxon>Macrostomida</taxon>
        <taxon>Macrostomidae</taxon>
        <taxon>Macrostomum</taxon>
    </lineage>
</organism>
<evidence type="ECO:0000313" key="10">
    <source>
        <dbReference type="Proteomes" id="UP000215902"/>
    </source>
</evidence>
<dbReference type="GO" id="GO:0005886">
    <property type="term" value="C:plasma membrane"/>
    <property type="evidence" value="ECO:0007669"/>
    <property type="project" value="TreeGrafter"/>
</dbReference>
<evidence type="ECO:0000313" key="9">
    <source>
        <dbReference type="EMBL" id="PAA47276.1"/>
    </source>
</evidence>
<gene>
    <name evidence="9" type="ORF">BOX15_Mlig022100g2</name>
</gene>
<feature type="compositionally biased region" description="Basic and acidic residues" evidence="6">
    <location>
        <begin position="261"/>
        <end position="272"/>
    </location>
</feature>
<dbReference type="PANTHER" id="PTHR13800">
    <property type="entry name" value="TRANSIENT RECEPTOR POTENTIAL CATION CHANNEL, SUBFAMILY M, MEMBER 6"/>
    <property type="match status" value="1"/>
</dbReference>
<proteinExistence type="predicted"/>
<dbReference type="InterPro" id="IPR002110">
    <property type="entry name" value="Ankyrin_rpt"/>
</dbReference>
<comment type="subcellular location">
    <subcellularLocation>
        <location evidence="1">Membrane</location>
        <topology evidence="1">Multi-pass membrane protein</topology>
    </subcellularLocation>
</comment>
<evidence type="ECO:0000256" key="6">
    <source>
        <dbReference type="SAM" id="MobiDB-lite"/>
    </source>
</evidence>
<feature type="coiled-coil region" evidence="5">
    <location>
        <begin position="1572"/>
        <end position="1606"/>
    </location>
</feature>
<evidence type="ECO:0000259" key="8">
    <source>
        <dbReference type="Pfam" id="PF00520"/>
    </source>
</evidence>
<feature type="transmembrane region" description="Helical" evidence="7">
    <location>
        <begin position="1201"/>
        <end position="1220"/>
    </location>
</feature>
<dbReference type="InterPro" id="IPR050927">
    <property type="entry name" value="TRPM"/>
</dbReference>
<feature type="region of interest" description="Disordered" evidence="6">
    <location>
        <begin position="19"/>
        <end position="92"/>
    </location>
</feature>
<dbReference type="Gene3D" id="1.25.40.20">
    <property type="entry name" value="Ankyrin repeat-containing domain"/>
    <property type="match status" value="3"/>
</dbReference>
<accession>A0A267DDP8</accession>
<feature type="region of interest" description="Disordered" evidence="6">
    <location>
        <begin position="227"/>
        <end position="286"/>
    </location>
</feature>
<keyword evidence="3 7" id="KW-1133">Transmembrane helix</keyword>
<dbReference type="InterPro" id="IPR005821">
    <property type="entry name" value="Ion_trans_dom"/>
</dbReference>
<feature type="transmembrane region" description="Helical" evidence="7">
    <location>
        <begin position="1353"/>
        <end position="1373"/>
    </location>
</feature>
<protein>
    <recommendedName>
        <fullName evidence="8">Ion transport domain-containing protein</fullName>
    </recommendedName>
</protein>
<feature type="compositionally biased region" description="Basic and acidic residues" evidence="6">
    <location>
        <begin position="320"/>
        <end position="335"/>
    </location>
</feature>
<evidence type="ECO:0000256" key="5">
    <source>
        <dbReference type="SAM" id="Coils"/>
    </source>
</evidence>
<dbReference type="Proteomes" id="UP000215902">
    <property type="component" value="Unassembled WGS sequence"/>
</dbReference>
<feature type="compositionally biased region" description="Polar residues" evidence="6">
    <location>
        <begin position="40"/>
        <end position="63"/>
    </location>
</feature>
<dbReference type="PANTHER" id="PTHR13800:SF12">
    <property type="entry name" value="TRANSIENT RECEPTOR POTENTIAL CATION CHANNEL SUBFAMILY M MEMBER-LIKE 2"/>
    <property type="match status" value="1"/>
</dbReference>
<dbReference type="GO" id="GO:0099604">
    <property type="term" value="F:ligand-gated calcium channel activity"/>
    <property type="evidence" value="ECO:0007669"/>
    <property type="project" value="TreeGrafter"/>
</dbReference>
<evidence type="ECO:0000256" key="1">
    <source>
        <dbReference type="ARBA" id="ARBA00004141"/>
    </source>
</evidence>
<evidence type="ECO:0000256" key="2">
    <source>
        <dbReference type="ARBA" id="ARBA00022692"/>
    </source>
</evidence>
<dbReference type="InterPro" id="IPR036770">
    <property type="entry name" value="Ankyrin_rpt-contain_sf"/>
</dbReference>
<keyword evidence="10" id="KW-1185">Reference proteome</keyword>
<feature type="region of interest" description="Disordered" evidence="6">
    <location>
        <begin position="1074"/>
        <end position="1112"/>
    </location>
</feature>
<feature type="transmembrane region" description="Helical" evidence="7">
    <location>
        <begin position="1437"/>
        <end position="1460"/>
    </location>
</feature>
<name>A0A267DDP8_9PLAT</name>
<dbReference type="STRING" id="282301.A0A267DDP8"/>
<dbReference type="Pfam" id="PF00520">
    <property type="entry name" value="Ion_trans"/>
    <property type="match status" value="1"/>
</dbReference>
<dbReference type="SMART" id="SM00248">
    <property type="entry name" value="ANK"/>
    <property type="match status" value="5"/>
</dbReference>
<dbReference type="SUPFAM" id="SSF48403">
    <property type="entry name" value="Ankyrin repeat"/>
    <property type="match status" value="1"/>
</dbReference>
<feature type="compositionally biased region" description="Acidic residues" evidence="6">
    <location>
        <begin position="71"/>
        <end position="86"/>
    </location>
</feature>
<comment type="caution">
    <text evidence="9">The sequence shown here is derived from an EMBL/GenBank/DDBJ whole genome shotgun (WGS) entry which is preliminary data.</text>
</comment>
<feature type="compositionally biased region" description="Polar residues" evidence="6">
    <location>
        <begin position="307"/>
        <end position="318"/>
    </location>
</feature>
<keyword evidence="5" id="KW-0175">Coiled coil</keyword>
<keyword evidence="2 7" id="KW-0812">Transmembrane</keyword>
<dbReference type="EMBL" id="NIVC01004509">
    <property type="protein sequence ID" value="PAA47276.1"/>
    <property type="molecule type" value="Genomic_DNA"/>
</dbReference>
<evidence type="ECO:0000256" key="7">
    <source>
        <dbReference type="SAM" id="Phobius"/>
    </source>
</evidence>
<feature type="domain" description="Ion transport" evidence="8">
    <location>
        <begin position="1208"/>
        <end position="1465"/>
    </location>
</feature>
<sequence length="1625" mass="185878">MQQPESSVSVQGKHAVYYDSSSCDETDGDTLPPGLPDARNTASKQSLNSEKCSVENSDFQMSANKEKDTEDPQDPEDSEESEDPENTEDRKDPYLELLQFTKAKKFQKARNLLKRNKNFRPKKLVKDDTEEGCKRTAAHYAAMTSEGEKTLLKIIEHFKHKKNCMLKKDSHRTTPLHYCMSCFSKESLKEIIKMVQKPKYFYRTNCDGDTVFHFAAVNLNRPEEKNISTDYSCDSDSSEENAEKCEKMKVKNQVTDYQESVNKESSSKKSDSVGESSSTESDSEEESFGESSCVRWIRGASSCCSATVTPDDGSNQAANEGERKDGDESQDKTNEEPSTLFGLVLAKIRVLVHTRKKDGGEVKKEAESAKKVLLLKNKKEQTVLHLAAMHASPKELSFLLKTACNLYKACLEAQDRDGYNFCHYAVQNENQNDKIVDQLLSVLDKVEKERVSTLIGEYATQKAQKSQQAQKAQRLTLLQTAIDSKSCKDNTVVKIYKKLKSLGNEGKIDFKKYIEQQNKCGNTALILAAMSFNKEEKKYKTAGKLFHRTDRQHWVVMNNQGKSALHLALQSSQFTEHLRKWHKNTYKELISENTLDRDGRSCQFYACMRWNFDLFLPNKISPCTDFDKNTLLHALFFYTGKLSEDSQDEPDQRVENFMKVFLKIASVTDIAAENDLGQNCLHASTLTEDTLEKILSKTASVENEGKDSNQDNTCFVARFRKELEKLLKASNGSHAIHSFASKYKLKKVAPLLAKLSDLPTESLLQLTVSSGPLKGATCLHFACETNNEENIKWLMRRRNWQALAAATHSRLTAVDSAKIISRMKVVDETFKRQEEKSKLEMLCLIDPVHHGLPLPRRTEARQLLITMLEKASRDKVARGKDSKQSKFIGNLNVDIREGNEDDERTDECILFQALDLDSPIMFRCALRLKRVTREVEARLWDYLQRKSNKGKEKRKKRVASLAKYNELSPILSPTGSSEMLVVDVALFLRKLKILPEIILTRQFELIPVTLSLLLHLRLEIVNSEDTTTQNQLLELKAKLLQIAVNALECLYANIDNAKDKKLLMKYLNGKIGSSQAKKSEEQPNGNDQTQSQQSDNAKRAENPAPLGPKFPCRYKENQSFIYRGDTEQRETASKRHEYNGQNKMKNAVEPEKDTVNYYSVYEMVKLLDSKDIFATECIHRLVRNKWNEAPKYNCLSPKTNYSINFFAFIAFLVFFAWYLIDFRVTFDWAIPDVIMALYLASFTLQESFEIYKGASKRHFLKGSKAFMLPRYFKEQLNMFDCAAILFLWIGLVWKWIIFSHGISYPTAYPCQMVLSTAFLLWGFRSVSFLSYFETIGPVISMMRSLLLKDLLPFAAITIVIFYSSSVFFFNLLFSTVTATASERESEGYATSVFLQVFTLPFTLFLDNPPDYTESGGGTDQEIGSVGNKTGVTAFKNFFVFVFLIVVNIVMVNLLIALFSLRVSTMVSRARCIWRRKHFHLMQEFQHASPVPPPFSFIYYILAFSREVNTRKERQKVKSQEMEWWKSDGSSYPEDYLKFLRIQASCFSRNRANFLQQLEENQPDFDALKAFTRNSLAQMRDKLGETMDKQEEKLEGMNDSLRSAMLDRMNSLESKVDQLVQLISKS</sequence>
<keyword evidence="4 7" id="KW-0472">Membrane</keyword>